<dbReference type="Pfam" id="PF08263">
    <property type="entry name" value="LRRNT_2"/>
    <property type="match status" value="1"/>
</dbReference>
<evidence type="ECO:0000313" key="3">
    <source>
        <dbReference type="EMBL" id="NZA00879.1"/>
    </source>
</evidence>
<dbReference type="InterPro" id="IPR046959">
    <property type="entry name" value="PRK1-6/SRF4-like"/>
</dbReference>
<feature type="domain" description="Leucine-rich repeat and WD repeat-containing protein 1 LRR" evidence="2">
    <location>
        <begin position="58"/>
        <end position="140"/>
    </location>
</feature>
<evidence type="ECO:0000259" key="2">
    <source>
        <dbReference type="Pfam" id="PF23211"/>
    </source>
</evidence>
<accession>A0A853IXC7</accession>
<keyword evidence="4" id="KW-1185">Reference proteome</keyword>
<feature type="domain" description="Leucine-rich repeat-containing N-terminal plant-type" evidence="1">
    <location>
        <begin position="12"/>
        <end position="52"/>
    </location>
</feature>
<evidence type="ECO:0000259" key="1">
    <source>
        <dbReference type="Pfam" id="PF08263"/>
    </source>
</evidence>
<comment type="caution">
    <text evidence="3">The sequence shown here is derived from an EMBL/GenBank/DDBJ whole genome shotgun (WGS) entry which is preliminary data.</text>
</comment>
<name>A0A853IXC7_9BURK</name>
<reference evidence="3 4" key="1">
    <citation type="submission" date="2020-07" db="EMBL/GenBank/DDBJ databases">
        <authorList>
            <person name="Maaloum M."/>
        </authorList>
    </citation>
    <scope>NUCLEOTIDE SEQUENCE [LARGE SCALE GENOMIC DNA]</scope>
    <source>
        <strain evidence="3 4">GCS-AN-3</strain>
    </source>
</reference>
<dbReference type="Pfam" id="PF23211">
    <property type="entry name" value="LRR_LRWD1"/>
    <property type="match status" value="1"/>
</dbReference>
<protein>
    <recommendedName>
        <fullName evidence="5">Leucine-rich repeat-containing N-terminal plant-type domain-containing protein</fullName>
    </recommendedName>
</protein>
<dbReference type="InterPro" id="IPR013210">
    <property type="entry name" value="LRR_N_plant-typ"/>
</dbReference>
<dbReference type="AlphaFoldDB" id="A0A853IXC7"/>
<proteinExistence type="predicted"/>
<evidence type="ECO:0008006" key="5">
    <source>
        <dbReference type="Google" id="ProtNLM"/>
    </source>
</evidence>
<dbReference type="PANTHER" id="PTHR48007">
    <property type="entry name" value="LEUCINE-RICH REPEAT RECEPTOR-LIKE PROTEIN KINASE PXC1"/>
    <property type="match status" value="1"/>
</dbReference>
<dbReference type="EMBL" id="JACCKX010000001">
    <property type="protein sequence ID" value="NZA00879.1"/>
    <property type="molecule type" value="Genomic_DNA"/>
</dbReference>
<organism evidence="3 4">
    <name type="scientific">Ottowia beijingensis</name>
    <dbReference type="NCBI Taxonomy" id="1207057"/>
    <lineage>
        <taxon>Bacteria</taxon>
        <taxon>Pseudomonadati</taxon>
        <taxon>Pseudomonadota</taxon>
        <taxon>Betaproteobacteria</taxon>
        <taxon>Burkholderiales</taxon>
        <taxon>Comamonadaceae</taxon>
        <taxon>Ottowia</taxon>
    </lineage>
</organism>
<sequence>MAAGSAQAAVPASERQALLALFEATAGSQWTERAGWRGPAGSECQWTGVRCDDQQRHVIGLRLSNNQLRGRLPYLGALTQLRELTVSLNYLHGPLPSLRGLTQLRVLKANNNLLDGPVPALHATPRLERLMLANNRLSGVMTASRSHLALREVDISNNLLHGPLPVLVGLPQIRRFDASFNRWQGTTSDAVYEARVLRPEGAVARTHPPSDAI</sequence>
<gene>
    <name evidence="3" type="ORF">H0I39_02095</name>
</gene>
<dbReference type="InterPro" id="IPR032675">
    <property type="entry name" value="LRR_dom_sf"/>
</dbReference>
<dbReference type="Proteomes" id="UP000589716">
    <property type="component" value="Unassembled WGS sequence"/>
</dbReference>
<dbReference type="InterPro" id="IPR056363">
    <property type="entry name" value="LRR_LRWD1_dom"/>
</dbReference>
<evidence type="ECO:0000313" key="4">
    <source>
        <dbReference type="Proteomes" id="UP000589716"/>
    </source>
</evidence>
<dbReference type="RefSeq" id="WP_180549413.1">
    <property type="nucleotide sequence ID" value="NZ_JACCKX010000001.1"/>
</dbReference>
<dbReference type="Gene3D" id="3.80.10.10">
    <property type="entry name" value="Ribonuclease Inhibitor"/>
    <property type="match status" value="1"/>
</dbReference>
<dbReference type="SUPFAM" id="SSF52058">
    <property type="entry name" value="L domain-like"/>
    <property type="match status" value="1"/>
</dbReference>
<dbReference type="PANTHER" id="PTHR48007:SF24">
    <property type="entry name" value="PROTEIN KINASE DOMAIN-CONTAINING PROTEIN"/>
    <property type="match status" value="1"/>
</dbReference>